<evidence type="ECO:0000313" key="2">
    <source>
        <dbReference type="Proteomes" id="UP000292082"/>
    </source>
</evidence>
<protein>
    <submittedName>
        <fullName evidence="1">Uncharacterized protein</fullName>
    </submittedName>
</protein>
<reference evidence="1 2" key="1">
    <citation type="submission" date="2019-01" db="EMBL/GenBank/DDBJ databases">
        <title>Draft genome sequences of three monokaryotic isolates of the white-rot basidiomycete fungus Dichomitus squalens.</title>
        <authorList>
            <consortium name="DOE Joint Genome Institute"/>
            <person name="Lopez S.C."/>
            <person name="Andreopoulos B."/>
            <person name="Pangilinan J."/>
            <person name="Lipzen A."/>
            <person name="Riley R."/>
            <person name="Ahrendt S."/>
            <person name="Ng V."/>
            <person name="Barry K."/>
            <person name="Daum C."/>
            <person name="Grigoriev I.V."/>
            <person name="Hilden K.S."/>
            <person name="Makela M.R."/>
            <person name="de Vries R.P."/>
        </authorList>
    </citation>
    <scope>NUCLEOTIDE SEQUENCE [LARGE SCALE GENOMIC DNA]</scope>
    <source>
        <strain evidence="1 2">CBS 464.89</strain>
    </source>
</reference>
<keyword evidence="2" id="KW-1185">Reference proteome</keyword>
<gene>
    <name evidence="1" type="ORF">BD310DRAFT_549334</name>
</gene>
<proteinExistence type="predicted"/>
<evidence type="ECO:0000313" key="1">
    <source>
        <dbReference type="EMBL" id="TBU57530.1"/>
    </source>
</evidence>
<dbReference type="Proteomes" id="UP000292082">
    <property type="component" value="Unassembled WGS sequence"/>
</dbReference>
<organism evidence="1 2">
    <name type="scientific">Dichomitus squalens</name>
    <dbReference type="NCBI Taxonomy" id="114155"/>
    <lineage>
        <taxon>Eukaryota</taxon>
        <taxon>Fungi</taxon>
        <taxon>Dikarya</taxon>
        <taxon>Basidiomycota</taxon>
        <taxon>Agaricomycotina</taxon>
        <taxon>Agaricomycetes</taxon>
        <taxon>Polyporales</taxon>
        <taxon>Polyporaceae</taxon>
        <taxon>Dichomitus</taxon>
    </lineage>
</organism>
<sequence>MGHPDVPAARATLLNGLLLPNMLRPADLKTDGAQKQAWEKSWSAERLDRDSEAGCGDIGCGRLDNEIRRASFERAKVGLWRGGGVAGWGRAQYIRYVSSNKIVTARGKEERLCAGERLGCDGPKGPGARSPGHLRCGKSIAIEVREVDPAAQFVVGRGPRLVCQGTSWYVGRDSIRKDDSRSRCGPINARRSLPLRRPLIRDESRDPREIA</sequence>
<dbReference type="EMBL" id="ML145136">
    <property type="protein sequence ID" value="TBU57530.1"/>
    <property type="molecule type" value="Genomic_DNA"/>
</dbReference>
<dbReference type="AlphaFoldDB" id="A0A4Q9PSZ6"/>
<name>A0A4Q9PSZ6_9APHY</name>
<accession>A0A4Q9PSZ6</accession>